<dbReference type="EC" id="3.2.1.21" evidence="3"/>
<organism evidence="10 11">
    <name type="scientific">Flavobacterium plurextorum</name>
    <dbReference type="NCBI Taxonomy" id="1114867"/>
    <lineage>
        <taxon>Bacteria</taxon>
        <taxon>Pseudomonadati</taxon>
        <taxon>Bacteroidota</taxon>
        <taxon>Flavobacteriia</taxon>
        <taxon>Flavobacteriales</taxon>
        <taxon>Flavobacteriaceae</taxon>
        <taxon>Flavobacterium</taxon>
    </lineage>
</organism>
<evidence type="ECO:0000256" key="6">
    <source>
        <dbReference type="ARBA" id="ARBA00023295"/>
    </source>
</evidence>
<evidence type="ECO:0000256" key="5">
    <source>
        <dbReference type="ARBA" id="ARBA00022801"/>
    </source>
</evidence>
<dbReference type="InterPro" id="IPR017853">
    <property type="entry name" value="GH"/>
</dbReference>
<proteinExistence type="inferred from homology"/>
<dbReference type="Pfam" id="PF14310">
    <property type="entry name" value="Fn3-like"/>
    <property type="match status" value="1"/>
</dbReference>
<feature type="chain" id="PRO_5047269598" description="beta-glucosidase" evidence="8">
    <location>
        <begin position="20"/>
        <end position="744"/>
    </location>
</feature>
<evidence type="ECO:0000256" key="4">
    <source>
        <dbReference type="ARBA" id="ARBA00022729"/>
    </source>
</evidence>
<keyword evidence="5 7" id="KW-0378">Hydrolase</keyword>
<dbReference type="PANTHER" id="PTHR30620:SF16">
    <property type="entry name" value="LYSOSOMAL BETA GLUCOSIDASE"/>
    <property type="match status" value="1"/>
</dbReference>
<dbReference type="InterPro" id="IPR019800">
    <property type="entry name" value="Glyco_hydro_3_AS"/>
</dbReference>
<accession>A0ABX4CXT1</accession>
<dbReference type="InterPro" id="IPR026891">
    <property type="entry name" value="Fn3-like"/>
</dbReference>
<dbReference type="SMART" id="SM01217">
    <property type="entry name" value="Fn3_like"/>
    <property type="match status" value="1"/>
</dbReference>
<dbReference type="Gene3D" id="2.60.40.10">
    <property type="entry name" value="Immunoglobulins"/>
    <property type="match status" value="1"/>
</dbReference>
<feature type="signal peptide" evidence="8">
    <location>
        <begin position="1"/>
        <end position="19"/>
    </location>
</feature>
<dbReference type="InterPro" id="IPR013783">
    <property type="entry name" value="Ig-like_fold"/>
</dbReference>
<dbReference type="SUPFAM" id="SSF52279">
    <property type="entry name" value="Beta-D-glucan exohydrolase, C-terminal domain"/>
    <property type="match status" value="1"/>
</dbReference>
<dbReference type="Pfam" id="PF01915">
    <property type="entry name" value="Glyco_hydro_3_C"/>
    <property type="match status" value="1"/>
</dbReference>
<dbReference type="InterPro" id="IPR036962">
    <property type="entry name" value="Glyco_hydro_3_N_sf"/>
</dbReference>
<keyword evidence="6 7" id="KW-0326">Glycosidase</keyword>
<keyword evidence="4 8" id="KW-0732">Signal</keyword>
<reference evidence="10 11" key="1">
    <citation type="submission" date="2016-11" db="EMBL/GenBank/DDBJ databases">
        <title>Whole genomes of Flavobacteriaceae.</title>
        <authorList>
            <person name="Stine C."/>
            <person name="Li C."/>
            <person name="Tadesse D."/>
        </authorList>
    </citation>
    <scope>NUCLEOTIDE SEQUENCE [LARGE SCALE GENOMIC DNA]</scope>
    <source>
        <strain evidence="10 11">CCUG 60112</strain>
    </source>
</reference>
<evidence type="ECO:0000259" key="9">
    <source>
        <dbReference type="SMART" id="SM01217"/>
    </source>
</evidence>
<dbReference type="RefSeq" id="WP_089057598.1">
    <property type="nucleotide sequence ID" value="NZ_MUHD01000014.1"/>
</dbReference>
<feature type="domain" description="Fibronectin type III-like" evidence="9">
    <location>
        <begin position="661"/>
        <end position="730"/>
    </location>
</feature>
<evidence type="ECO:0000256" key="7">
    <source>
        <dbReference type="RuleBase" id="RU361161"/>
    </source>
</evidence>
<evidence type="ECO:0000256" key="1">
    <source>
        <dbReference type="ARBA" id="ARBA00000448"/>
    </source>
</evidence>
<gene>
    <name evidence="10" type="ORF">B0A81_07960</name>
</gene>
<dbReference type="InterPro" id="IPR036881">
    <property type="entry name" value="Glyco_hydro_3_C_sf"/>
</dbReference>
<dbReference type="InterPro" id="IPR002772">
    <property type="entry name" value="Glyco_hydro_3_C"/>
</dbReference>
<dbReference type="GO" id="GO:0016787">
    <property type="term" value="F:hydrolase activity"/>
    <property type="evidence" value="ECO:0007669"/>
    <property type="project" value="UniProtKB-KW"/>
</dbReference>
<dbReference type="Gene3D" id="3.40.50.1700">
    <property type="entry name" value="Glycoside hydrolase family 3 C-terminal domain"/>
    <property type="match status" value="1"/>
</dbReference>
<evidence type="ECO:0000256" key="3">
    <source>
        <dbReference type="ARBA" id="ARBA00012744"/>
    </source>
</evidence>
<sequence>MKTTTTTFLLLMVTFFAAAQQETIDQKVNALLKKMTIEEKIGQLNQYSNDNSITGPITVNPNKQAEIKNGLVGSMLNVTGVESTRNYQKLAMQSRLKIPMLFGQDVIHGYKTTFPLPLAEAASWDLEAIELAARVAATEAAASGIHWTFAPMVDIGRDPRWGRIMEGAGEDTYLASKIAYARVKGFQGNKLGDLNSVMACVKHFAAYGAAVGGRDYNSVDMSERMLWETYLPPFKAALDAGAATFMNSFNDLNGIPATGNVHLQRDILKGKWNFQGFVVSDWGSIGEMVAHGYSKDLKAAALSAITAGSDMDMESVAYKNNLAQLVKEGKVSIDLVDDAVKRILRKKFELGLFDDPYRYSDEKRAEKALNNPENRKAALEVAQKSIVLLKNENQTLPLSKNLKTIAFIGPMVKEYKENMGFWSVELPNVDYNKWIVSQWDGLQNKVGKNTKLLYAKGCEVDGDNKDGFAEAVATAKQADVVILSIGERRDMSGEAKSRSDIHLPGVQEDLVKAIQATGKPVVVLINAGRPLVFNWTADNVPAIVYTWWLGTEAGNAIANVLFGDYNPSGKLPMTFPREVGQIPIYYNHFSTGRPAKDENQNNYVSAYIDLKNSPKFPFGYGLSYTKFDYSGLKLSSVKMKNNETIKVSFQLSNVGKAAGEEVVQLYLKDKFGSVVRPVLELRDFQKVKLNAGESKTIEFTIDKEKLSFYNDKLEWTAEPGDFEVMIGASSADIKLKSDFELLAN</sequence>
<comment type="catalytic activity">
    <reaction evidence="1">
        <text>Hydrolysis of terminal, non-reducing beta-D-glucosyl residues with release of beta-D-glucose.</text>
        <dbReference type="EC" id="3.2.1.21"/>
    </reaction>
</comment>
<dbReference type="InterPro" id="IPR001764">
    <property type="entry name" value="Glyco_hydro_3_N"/>
</dbReference>
<dbReference type="Proteomes" id="UP000198381">
    <property type="component" value="Unassembled WGS sequence"/>
</dbReference>
<evidence type="ECO:0000256" key="8">
    <source>
        <dbReference type="SAM" id="SignalP"/>
    </source>
</evidence>
<dbReference type="Pfam" id="PF00933">
    <property type="entry name" value="Glyco_hydro_3"/>
    <property type="match status" value="1"/>
</dbReference>
<dbReference type="PANTHER" id="PTHR30620">
    <property type="entry name" value="PERIPLASMIC BETA-GLUCOSIDASE-RELATED"/>
    <property type="match status" value="1"/>
</dbReference>
<dbReference type="InterPro" id="IPR051915">
    <property type="entry name" value="Cellulose_Degrad_GH3"/>
</dbReference>
<protein>
    <recommendedName>
        <fullName evidence="3">beta-glucosidase</fullName>
        <ecNumber evidence="3">3.2.1.21</ecNumber>
    </recommendedName>
</protein>
<dbReference type="EMBL" id="MUHD01000014">
    <property type="protein sequence ID" value="OXB09089.1"/>
    <property type="molecule type" value="Genomic_DNA"/>
</dbReference>
<dbReference type="PROSITE" id="PS00775">
    <property type="entry name" value="GLYCOSYL_HYDROL_F3"/>
    <property type="match status" value="1"/>
</dbReference>
<keyword evidence="11" id="KW-1185">Reference proteome</keyword>
<dbReference type="SUPFAM" id="SSF51445">
    <property type="entry name" value="(Trans)glycosidases"/>
    <property type="match status" value="1"/>
</dbReference>
<evidence type="ECO:0000256" key="2">
    <source>
        <dbReference type="ARBA" id="ARBA00005336"/>
    </source>
</evidence>
<evidence type="ECO:0000313" key="11">
    <source>
        <dbReference type="Proteomes" id="UP000198381"/>
    </source>
</evidence>
<comment type="similarity">
    <text evidence="2 7">Belongs to the glycosyl hydrolase 3 family.</text>
</comment>
<name>A0ABX4CXT1_9FLAO</name>
<dbReference type="PRINTS" id="PR00133">
    <property type="entry name" value="GLHYDRLASE3"/>
</dbReference>
<comment type="caution">
    <text evidence="10">The sequence shown here is derived from an EMBL/GenBank/DDBJ whole genome shotgun (WGS) entry which is preliminary data.</text>
</comment>
<dbReference type="Gene3D" id="3.20.20.300">
    <property type="entry name" value="Glycoside hydrolase, family 3, N-terminal domain"/>
    <property type="match status" value="1"/>
</dbReference>
<evidence type="ECO:0000313" key="10">
    <source>
        <dbReference type="EMBL" id="OXB09089.1"/>
    </source>
</evidence>